<feature type="signal peptide" evidence="1">
    <location>
        <begin position="1"/>
        <end position="21"/>
    </location>
</feature>
<name>A0ABM0ZQR8_ECHTE</name>
<protein>
    <submittedName>
        <fullName evidence="3">Secretoglobin family 3A member 1</fullName>
    </submittedName>
</protein>
<keyword evidence="2" id="KW-1185">Reference proteome</keyword>
<evidence type="ECO:0000256" key="1">
    <source>
        <dbReference type="SAM" id="SignalP"/>
    </source>
</evidence>
<organism evidence="2 3">
    <name type="scientific">Echinops telfairi</name>
    <name type="common">Lesser hedgehog tenrec</name>
    <dbReference type="NCBI Taxonomy" id="9371"/>
    <lineage>
        <taxon>Eukaryota</taxon>
        <taxon>Metazoa</taxon>
        <taxon>Chordata</taxon>
        <taxon>Craniata</taxon>
        <taxon>Vertebrata</taxon>
        <taxon>Euteleostomi</taxon>
        <taxon>Mammalia</taxon>
        <taxon>Eutheria</taxon>
        <taxon>Afrotheria</taxon>
        <taxon>Tenrecidae</taxon>
        <taxon>Tenrecinae</taxon>
        <taxon>Echinops</taxon>
    </lineage>
</organism>
<feature type="chain" id="PRO_5046764372" evidence="1">
    <location>
        <begin position="22"/>
        <end position="104"/>
    </location>
</feature>
<accession>A0ABM0ZQR8</accession>
<evidence type="ECO:0000313" key="3">
    <source>
        <dbReference type="RefSeq" id="XP_012860510.1"/>
    </source>
</evidence>
<dbReference type="InterPro" id="IPR040301">
    <property type="entry name" value="Secretoglobin_3A"/>
</dbReference>
<dbReference type="PANTHER" id="PTHR34829">
    <property type="entry name" value="SECRETOGLOBIN FAMILY 3A MEMBER 2"/>
    <property type="match status" value="1"/>
</dbReference>
<keyword evidence="1" id="KW-0732">Signal</keyword>
<dbReference type="RefSeq" id="XP_012860510.1">
    <property type="nucleotide sequence ID" value="XM_013005056.1"/>
</dbReference>
<dbReference type="PANTHER" id="PTHR34829:SF1">
    <property type="entry name" value="SECRETOGLOBIN FAMILY 3A MEMBER 1"/>
    <property type="match status" value="1"/>
</dbReference>
<proteinExistence type="predicted"/>
<sequence length="104" mass="10713">MKLAAAFLGLCVALLSNTAAAFLVDTVFKPVDKPVAAIAPAAEAVVDAVASPLLRPFNPLKLMLASMGVPVDRLLEGSTRCLAELGPETVGVLKTLMGALTYFG</sequence>
<reference evidence="3" key="1">
    <citation type="submission" date="2025-08" db="UniProtKB">
        <authorList>
            <consortium name="RefSeq"/>
        </authorList>
    </citation>
    <scope>IDENTIFICATION</scope>
</reference>
<evidence type="ECO:0000313" key="2">
    <source>
        <dbReference type="Proteomes" id="UP000694863"/>
    </source>
</evidence>
<gene>
    <name evidence="3" type="primary">SCGB3A1</name>
</gene>
<dbReference type="GeneID" id="101648611"/>
<dbReference type="Proteomes" id="UP000694863">
    <property type="component" value="Unplaced"/>
</dbReference>
<dbReference type="Pfam" id="PF20490">
    <property type="entry name" value="SCGB3A"/>
    <property type="match status" value="1"/>
</dbReference>